<dbReference type="AlphaFoldDB" id="A0A1D2KS97"/>
<comment type="similarity">
    <text evidence="2">Belongs to the bacterial solute-binding protein 8 family.</text>
</comment>
<dbReference type="SUPFAM" id="SSF53807">
    <property type="entry name" value="Helical backbone' metal receptor"/>
    <property type="match status" value="1"/>
</dbReference>
<keyword evidence="3" id="KW-0813">Transport</keyword>
<reference evidence="7 9" key="1">
    <citation type="submission" date="2017-09" db="EMBL/GenBank/DDBJ databases">
        <title>Complete Genome Sequences of Two Strains of the Meat Spoilage Bacterium Brochothrix thermosphacta Isolated from Ground Chicken.</title>
        <authorList>
            <person name="Paoli G.C."/>
            <person name="Wijey C."/>
            <person name="Chen C.-Y."/>
            <person name="Nguyen L."/>
            <person name="Yan X."/>
            <person name="Irwin P.L."/>
        </authorList>
    </citation>
    <scope>NUCLEOTIDE SEQUENCE [LARGE SCALE GENOMIC DNA]</scope>
    <source>
        <strain evidence="7 9">BI</strain>
    </source>
</reference>
<comment type="subcellular location">
    <subcellularLocation>
        <location evidence="1">Cell envelope</location>
    </subcellularLocation>
</comment>
<evidence type="ECO:0000256" key="2">
    <source>
        <dbReference type="ARBA" id="ARBA00008814"/>
    </source>
</evidence>
<dbReference type="GO" id="GO:0030288">
    <property type="term" value="C:outer membrane-bounded periplasmic space"/>
    <property type="evidence" value="ECO:0007669"/>
    <property type="project" value="TreeGrafter"/>
</dbReference>
<reference evidence="10" key="2">
    <citation type="submission" date="2018-04" db="EMBL/GenBank/DDBJ databases">
        <authorList>
            <person name="Illikoud N."/>
        </authorList>
    </citation>
    <scope>NUCLEOTIDE SEQUENCE [LARGE SCALE GENOMIC DNA]</scope>
</reference>
<dbReference type="RefSeq" id="WP_069125352.1">
    <property type="nucleotide sequence ID" value="NZ_CBCPKC010000008.1"/>
</dbReference>
<name>A0A1D2KS97_BROTH</name>
<evidence type="ECO:0000259" key="6">
    <source>
        <dbReference type="PROSITE" id="PS50983"/>
    </source>
</evidence>
<evidence type="ECO:0000313" key="8">
    <source>
        <dbReference type="EMBL" id="SPP25494.1"/>
    </source>
</evidence>
<feature type="chain" id="PRO_5038216338" evidence="5">
    <location>
        <begin position="29"/>
        <end position="307"/>
    </location>
</feature>
<dbReference type="STRING" id="2756.BFR44_09405"/>
<dbReference type="InterPro" id="IPR051313">
    <property type="entry name" value="Bact_iron-sidero_bind"/>
</dbReference>
<reference evidence="8" key="3">
    <citation type="submission" date="2018-04" db="EMBL/GenBank/DDBJ databases">
        <authorList>
            <person name="Go L.Y."/>
            <person name="Mitchell J.A."/>
        </authorList>
    </citation>
    <scope>NUCLEOTIDE SEQUENCE</scope>
    <source>
        <strain evidence="8">BSAS1 3</strain>
    </source>
</reference>
<dbReference type="EMBL" id="OUNC01000001">
    <property type="protein sequence ID" value="SPP25494.1"/>
    <property type="molecule type" value="Genomic_DNA"/>
</dbReference>
<dbReference type="PROSITE" id="PS51257">
    <property type="entry name" value="PROKAR_LIPOPROTEIN"/>
    <property type="match status" value="1"/>
</dbReference>
<evidence type="ECO:0000313" key="10">
    <source>
        <dbReference type="Proteomes" id="UP000270190"/>
    </source>
</evidence>
<evidence type="ECO:0000313" key="9">
    <source>
        <dbReference type="Proteomes" id="UP000243591"/>
    </source>
</evidence>
<protein>
    <submittedName>
        <fullName evidence="7">ABC transporter substrate-binding protein</fullName>
    </submittedName>
    <submittedName>
        <fullName evidence="8">Putative ferrichrome import ABC transporter, ferrichrome-binding protein</fullName>
    </submittedName>
</protein>
<feature type="signal peptide" evidence="5">
    <location>
        <begin position="1"/>
        <end position="28"/>
    </location>
</feature>
<dbReference type="Proteomes" id="UP000243591">
    <property type="component" value="Chromosome"/>
</dbReference>
<dbReference type="PANTHER" id="PTHR30532:SF26">
    <property type="entry name" value="IRON(3+)-HYDROXAMATE-BINDING PROTEIN FHUD"/>
    <property type="match status" value="1"/>
</dbReference>
<evidence type="ECO:0000256" key="3">
    <source>
        <dbReference type="ARBA" id="ARBA00022448"/>
    </source>
</evidence>
<dbReference type="Gene3D" id="3.40.50.1980">
    <property type="entry name" value="Nitrogenase molybdenum iron protein domain"/>
    <property type="match status" value="2"/>
</dbReference>
<dbReference type="CDD" id="cd01138">
    <property type="entry name" value="FeuA"/>
    <property type="match status" value="1"/>
</dbReference>
<evidence type="ECO:0000313" key="7">
    <source>
        <dbReference type="EMBL" id="ATF26305.1"/>
    </source>
</evidence>
<dbReference type="KEGG" id="bths:CNY62_07900"/>
<evidence type="ECO:0000256" key="1">
    <source>
        <dbReference type="ARBA" id="ARBA00004196"/>
    </source>
</evidence>
<keyword evidence="4 5" id="KW-0732">Signal</keyword>
<accession>A0A1D2KS97</accession>
<dbReference type="PROSITE" id="PS50983">
    <property type="entry name" value="FE_B12_PBP"/>
    <property type="match status" value="1"/>
</dbReference>
<dbReference type="GO" id="GO:1901678">
    <property type="term" value="P:iron coordination entity transport"/>
    <property type="evidence" value="ECO:0007669"/>
    <property type="project" value="UniProtKB-ARBA"/>
</dbReference>
<dbReference type="Pfam" id="PF01497">
    <property type="entry name" value="Peripla_BP_2"/>
    <property type="match status" value="1"/>
</dbReference>
<evidence type="ECO:0000256" key="4">
    <source>
        <dbReference type="ARBA" id="ARBA00022729"/>
    </source>
</evidence>
<dbReference type="OrthoDB" id="2241086at2"/>
<dbReference type="InterPro" id="IPR002491">
    <property type="entry name" value="ABC_transptr_periplasmic_BD"/>
</dbReference>
<proteinExistence type="inferred from homology"/>
<feature type="domain" description="Fe/B12 periplasmic-binding" evidence="6">
    <location>
        <begin position="56"/>
        <end position="307"/>
    </location>
</feature>
<gene>
    <name evidence="8" type="ORF">BTBSAS_10010</name>
    <name evidence="7" type="ORF">CNY62_07900</name>
</gene>
<evidence type="ECO:0000256" key="5">
    <source>
        <dbReference type="SAM" id="SignalP"/>
    </source>
</evidence>
<dbReference type="EMBL" id="CP023483">
    <property type="protein sequence ID" value="ATF26305.1"/>
    <property type="molecule type" value="Genomic_DNA"/>
</dbReference>
<sequence length="307" mass="34162">MKNKLIVLIITALAIVLAGCGTSTSKNSEENKDSKPKTITYQSETGPVKVPANPKRIVVLSGFAGNVLAFNKNVVGVDAWSKKNPRFKELLKDTKEVSEDNLEGIIALKPDLIIALNTVKDKEKLEKIAPTVLYTYGKVPYLEQTLEIGKAINQEKEVAAWIKDFKARTKVSGDKIKAHIGKDATISILEKYNKQIYVYGDNWGRGSEIIYQEMGLNMPESVKKTALKDGYYAVSPEEIGKFMGDYVILSTSKGADNSFEKTATFKEIPAVKNNHIIEVQLESFYFNDPLTLDFQLKTITDGLLKMK</sequence>
<organism evidence="7 9">
    <name type="scientific">Brochothrix thermosphacta</name>
    <name type="common">Microbacterium thermosphactum</name>
    <dbReference type="NCBI Taxonomy" id="2756"/>
    <lineage>
        <taxon>Bacteria</taxon>
        <taxon>Bacillati</taxon>
        <taxon>Bacillota</taxon>
        <taxon>Bacilli</taxon>
        <taxon>Bacillales</taxon>
        <taxon>Listeriaceae</taxon>
        <taxon>Brochothrix</taxon>
    </lineage>
</organism>
<keyword evidence="9" id="KW-1185">Reference proteome</keyword>
<dbReference type="PANTHER" id="PTHR30532">
    <property type="entry name" value="IRON III DICITRATE-BINDING PERIPLASMIC PROTEIN"/>
    <property type="match status" value="1"/>
</dbReference>
<dbReference type="Proteomes" id="UP000270190">
    <property type="component" value="Unassembled WGS sequence"/>
</dbReference>